<feature type="region of interest" description="Disordered" evidence="6">
    <location>
        <begin position="547"/>
        <end position="577"/>
    </location>
</feature>
<keyword evidence="9" id="KW-1185">Reference proteome</keyword>
<dbReference type="OrthoDB" id="1875751at2759"/>
<evidence type="ECO:0000313" key="8">
    <source>
        <dbReference type="EMBL" id="EUB58842.1"/>
    </source>
</evidence>
<dbReference type="CDD" id="cd12325">
    <property type="entry name" value="RRM1_hnRNPA_hnRNPD_like"/>
    <property type="match status" value="1"/>
</dbReference>
<dbReference type="EMBL" id="APAU02000054">
    <property type="protein sequence ID" value="EUB58842.1"/>
    <property type="molecule type" value="Genomic_DNA"/>
</dbReference>
<dbReference type="Gene3D" id="3.30.70.330">
    <property type="match status" value="2"/>
</dbReference>
<dbReference type="SMART" id="SM00360">
    <property type="entry name" value="RRM"/>
    <property type="match status" value="2"/>
</dbReference>
<accession>W6UL61</accession>
<dbReference type="InterPro" id="IPR035979">
    <property type="entry name" value="RBD_domain_sf"/>
</dbReference>
<feature type="domain" description="RRM" evidence="7">
    <location>
        <begin position="215"/>
        <end position="297"/>
    </location>
</feature>
<dbReference type="Pfam" id="PF00076">
    <property type="entry name" value="RRM_1"/>
    <property type="match status" value="2"/>
</dbReference>
<feature type="compositionally biased region" description="Polar residues" evidence="6">
    <location>
        <begin position="401"/>
        <end position="412"/>
    </location>
</feature>
<feature type="compositionally biased region" description="Basic and acidic residues" evidence="6">
    <location>
        <begin position="870"/>
        <end position="880"/>
    </location>
</feature>
<protein>
    <submittedName>
        <fullName evidence="8">DAZ-associated protein</fullName>
    </submittedName>
</protein>
<evidence type="ECO:0000256" key="2">
    <source>
        <dbReference type="ARBA" id="ARBA00022490"/>
    </source>
</evidence>
<feature type="compositionally biased region" description="Polar residues" evidence="6">
    <location>
        <begin position="547"/>
        <end position="569"/>
    </location>
</feature>
<gene>
    <name evidence="8" type="ORF">EGR_06266</name>
</gene>
<dbReference type="InterPro" id="IPR000504">
    <property type="entry name" value="RRM_dom"/>
</dbReference>
<organism evidence="8 9">
    <name type="scientific">Echinococcus granulosus</name>
    <name type="common">Hydatid tapeworm</name>
    <dbReference type="NCBI Taxonomy" id="6210"/>
    <lineage>
        <taxon>Eukaryota</taxon>
        <taxon>Metazoa</taxon>
        <taxon>Spiralia</taxon>
        <taxon>Lophotrochozoa</taxon>
        <taxon>Platyhelminthes</taxon>
        <taxon>Cestoda</taxon>
        <taxon>Eucestoda</taxon>
        <taxon>Cyclophyllidea</taxon>
        <taxon>Taeniidae</taxon>
        <taxon>Echinococcus</taxon>
        <taxon>Echinococcus granulosus group</taxon>
    </lineage>
</organism>
<dbReference type="GeneID" id="36341981"/>
<feature type="compositionally biased region" description="Gly residues" evidence="6">
    <location>
        <begin position="881"/>
        <end position="894"/>
    </location>
</feature>
<feature type="region of interest" description="Disordered" evidence="6">
    <location>
        <begin position="870"/>
        <end position="895"/>
    </location>
</feature>
<evidence type="ECO:0000256" key="6">
    <source>
        <dbReference type="SAM" id="MobiDB-lite"/>
    </source>
</evidence>
<dbReference type="InterPro" id="IPR012677">
    <property type="entry name" value="Nucleotide-bd_a/b_plait_sf"/>
</dbReference>
<feature type="region of interest" description="Disordered" evidence="6">
    <location>
        <begin position="401"/>
        <end position="423"/>
    </location>
</feature>
<evidence type="ECO:0000256" key="1">
    <source>
        <dbReference type="ARBA" id="ARBA00004496"/>
    </source>
</evidence>
<name>W6UL61_ECHGR</name>
<dbReference type="Proteomes" id="UP000019149">
    <property type="component" value="Unassembled WGS sequence"/>
</dbReference>
<reference evidence="8 9" key="1">
    <citation type="journal article" date="2013" name="Nat. Genet.">
        <title>The genome of the hydatid tapeworm Echinococcus granulosus.</title>
        <authorList>
            <person name="Zheng H."/>
            <person name="Zhang W."/>
            <person name="Zhang L."/>
            <person name="Zhang Z."/>
            <person name="Li J."/>
            <person name="Lu G."/>
            <person name="Zhu Y."/>
            <person name="Wang Y."/>
            <person name="Huang Y."/>
            <person name="Liu J."/>
            <person name="Kang H."/>
            <person name="Chen J."/>
            <person name="Wang L."/>
            <person name="Chen A."/>
            <person name="Yu S."/>
            <person name="Gao Z."/>
            <person name="Jin L."/>
            <person name="Gu W."/>
            <person name="Wang Z."/>
            <person name="Zhao L."/>
            <person name="Shi B."/>
            <person name="Wen H."/>
            <person name="Lin R."/>
            <person name="Jones M.K."/>
            <person name="Brejova B."/>
            <person name="Vinar T."/>
            <person name="Zhao G."/>
            <person name="McManus D.P."/>
            <person name="Chen Z."/>
            <person name="Zhou Y."/>
            <person name="Wang S."/>
        </authorList>
    </citation>
    <scope>NUCLEOTIDE SEQUENCE [LARGE SCALE GENOMIC DNA]</scope>
</reference>
<dbReference type="CTD" id="36341981"/>
<evidence type="ECO:0000256" key="5">
    <source>
        <dbReference type="PROSITE-ProRule" id="PRU00176"/>
    </source>
</evidence>
<keyword evidence="2" id="KW-0963">Cytoplasm</keyword>
<dbReference type="GO" id="GO:0003729">
    <property type="term" value="F:mRNA binding"/>
    <property type="evidence" value="ECO:0007669"/>
    <property type="project" value="TreeGrafter"/>
</dbReference>
<keyword evidence="4 5" id="KW-0694">RNA-binding</keyword>
<dbReference type="GO" id="GO:0006417">
    <property type="term" value="P:regulation of translation"/>
    <property type="evidence" value="ECO:0007669"/>
    <property type="project" value="TreeGrafter"/>
</dbReference>
<proteinExistence type="predicted"/>
<dbReference type="PANTHER" id="PTHR48032">
    <property type="entry name" value="RNA-BINDING PROTEIN MUSASHI HOMOLOG RBP6"/>
    <property type="match status" value="1"/>
</dbReference>
<dbReference type="STRING" id="6210.W6UL61"/>
<dbReference type="GO" id="GO:0005737">
    <property type="term" value="C:cytoplasm"/>
    <property type="evidence" value="ECO:0007669"/>
    <property type="project" value="UniProtKB-SubCell"/>
</dbReference>
<dbReference type="AlphaFoldDB" id="W6UL61"/>
<dbReference type="SUPFAM" id="SSF54928">
    <property type="entry name" value="RNA-binding domain, RBD"/>
    <property type="match status" value="2"/>
</dbReference>
<comment type="caution">
    <text evidence="8">The sequence shown here is derived from an EMBL/GenBank/DDBJ whole genome shotgun (WGS) entry which is preliminary data.</text>
</comment>
<dbReference type="KEGG" id="egl:EGR_06266"/>
<sequence length="920" mass="101887">MGRRRSTHLLNARSADCEILLHSRIHVVAVENSSMQKANKEVQAGLKAEKALNCSANQLSERRGGGAVEVETPLYVKQTNLGNGNLSGTKAEEGVGYHAERHECVEKQVHQLVDMAAKCIRRRRGMMAKWHRRPWDHLPYSTLRLSLPEKIQCGEKPLYLPALHLPATHRRRNLWHVGLTTNRRLSYPPENHAFPLKDKDFAFPLMTDSEGNEIGKLFVGGISQNTNNVSLHIYFSQFGELEDAVVMMDNKTGRSRGFGYVKYRDPECVKIVLAAKPHWLDGKEIDAKQCNVKMKGRNRRSLKVFVGGISLDQDAASIKAFFEKFGRVTDVNLMMDPNKQRHRGFAFIGFEEEIVVNRLINMHYLTMGNKQVEIKAMEPPNFGRKSGPQMTRHCSDFSELKASTTRDTTHSHFSSKQHSRNRNYQQINSLQYGPSLDGNAYGLTNGQQQSYLNSFVGDTSGQMPQERLAGEQYSSGLFSLPGKLNTMPVIFTNSFVPITPTVYPGFQSYPYPILQPHFLHPGLLSGNEGFWSHGICTQQQILLPAAQSASGPTKTNSASQTSPKISRSFSGYCDGSDRDQRRKAFNEITDDTLLKDDVGGSLNAFDQGLGMWCLNSARCLKACSSGTCLDQHSMGGLLIHNQEMSASRQQMASEISDGESQQATILAKPSGDNFDHDETASGVHEGGLTIMKEASCESSSEPSVSNANLLALSNSSANWLLPRSQQLTSTWNFRPPLWNDMQLPPTGFSLPPSFIFQPASTTTFDPVTMEHAMGGFGYAFPVLSERQSFRDEGTVINEPTSNPLLPANPTLIPSHFQPISTTGSLRQRRWESPEAPNLVEMHQRPGPRHHDTMGRWMPQMHINISSTSEVGKKTTTDEFGGKGGTRGGGRGAGGESLCAAEKTSVAAGDHHANNFRSFRI</sequence>
<evidence type="ECO:0000313" key="9">
    <source>
        <dbReference type="Proteomes" id="UP000019149"/>
    </source>
</evidence>
<dbReference type="RefSeq" id="XP_024350038.1">
    <property type="nucleotide sequence ID" value="XM_024495515.1"/>
</dbReference>
<keyword evidence="3" id="KW-0677">Repeat</keyword>
<feature type="domain" description="RRM" evidence="7">
    <location>
        <begin position="302"/>
        <end position="379"/>
    </location>
</feature>
<evidence type="ECO:0000256" key="3">
    <source>
        <dbReference type="ARBA" id="ARBA00022737"/>
    </source>
</evidence>
<evidence type="ECO:0000259" key="7">
    <source>
        <dbReference type="PROSITE" id="PS50102"/>
    </source>
</evidence>
<comment type="subcellular location">
    <subcellularLocation>
        <location evidence="1">Cytoplasm</location>
    </subcellularLocation>
</comment>
<evidence type="ECO:0000256" key="4">
    <source>
        <dbReference type="ARBA" id="ARBA00022884"/>
    </source>
</evidence>
<dbReference type="PANTHER" id="PTHR48032:SF18">
    <property type="entry name" value="RRM DOMAIN-CONTAINING PROTEIN"/>
    <property type="match status" value="1"/>
</dbReference>
<dbReference type="OMA" id="HHANNFR"/>
<dbReference type="PROSITE" id="PS50102">
    <property type="entry name" value="RRM"/>
    <property type="match status" value="2"/>
</dbReference>